<dbReference type="Proteomes" id="UP001501358">
    <property type="component" value="Unassembled WGS sequence"/>
</dbReference>
<dbReference type="EMBL" id="BAAATA010000002">
    <property type="protein sequence ID" value="GAA2471141.1"/>
    <property type="molecule type" value="Genomic_DNA"/>
</dbReference>
<accession>A0ABN3KVQ4</accession>
<keyword evidence="4" id="KW-1185">Reference proteome</keyword>
<feature type="transmembrane region" description="Helical" evidence="2">
    <location>
        <begin position="35"/>
        <end position="55"/>
    </location>
</feature>
<keyword evidence="2" id="KW-0812">Transmembrane</keyword>
<protein>
    <recommendedName>
        <fullName evidence="5">Integral membrane protein</fullName>
    </recommendedName>
</protein>
<feature type="region of interest" description="Disordered" evidence="1">
    <location>
        <begin position="1"/>
        <end position="29"/>
    </location>
</feature>
<keyword evidence="2" id="KW-0472">Membrane</keyword>
<evidence type="ECO:0000256" key="1">
    <source>
        <dbReference type="SAM" id="MobiDB-lite"/>
    </source>
</evidence>
<feature type="transmembrane region" description="Helical" evidence="2">
    <location>
        <begin position="86"/>
        <end position="105"/>
    </location>
</feature>
<sequence length="151" mass="14370">MEGRGQDASGPGGTGPGAPDAEGAGRTGPGRTGRAVAYVVLAVLGAATGVAGGLVQAALPPFGLLLALAGSAALFHGGARLTGTRAGAAVPAGAWLAAVIWLSTPRAEGDFAFAAGIGPYAFLLVGVLIGVMCATLPPPGGAGTRGARSVR</sequence>
<organism evidence="3 4">
    <name type="scientific">Streptomyces thermolineatus</name>
    <dbReference type="NCBI Taxonomy" id="44033"/>
    <lineage>
        <taxon>Bacteria</taxon>
        <taxon>Bacillati</taxon>
        <taxon>Actinomycetota</taxon>
        <taxon>Actinomycetes</taxon>
        <taxon>Kitasatosporales</taxon>
        <taxon>Streptomycetaceae</taxon>
        <taxon>Streptomyces</taxon>
    </lineage>
</organism>
<name>A0ABN3KVQ4_9ACTN</name>
<dbReference type="InterPro" id="IPR046095">
    <property type="entry name" value="DUF6113"/>
</dbReference>
<keyword evidence="2" id="KW-1133">Transmembrane helix</keyword>
<evidence type="ECO:0008006" key="5">
    <source>
        <dbReference type="Google" id="ProtNLM"/>
    </source>
</evidence>
<evidence type="ECO:0000313" key="3">
    <source>
        <dbReference type="EMBL" id="GAA2471141.1"/>
    </source>
</evidence>
<reference evidence="3 4" key="1">
    <citation type="journal article" date="2019" name="Int. J. Syst. Evol. Microbiol.">
        <title>The Global Catalogue of Microorganisms (GCM) 10K type strain sequencing project: providing services to taxonomists for standard genome sequencing and annotation.</title>
        <authorList>
            <consortium name="The Broad Institute Genomics Platform"/>
            <consortium name="The Broad Institute Genome Sequencing Center for Infectious Disease"/>
            <person name="Wu L."/>
            <person name="Ma J."/>
        </authorList>
    </citation>
    <scope>NUCLEOTIDE SEQUENCE [LARGE SCALE GENOMIC DNA]</scope>
    <source>
        <strain evidence="3 4">JCM 6307</strain>
    </source>
</reference>
<evidence type="ECO:0000256" key="2">
    <source>
        <dbReference type="SAM" id="Phobius"/>
    </source>
</evidence>
<comment type="caution">
    <text evidence="3">The sequence shown here is derived from an EMBL/GenBank/DDBJ whole genome shotgun (WGS) entry which is preliminary data.</text>
</comment>
<evidence type="ECO:0000313" key="4">
    <source>
        <dbReference type="Proteomes" id="UP001501358"/>
    </source>
</evidence>
<feature type="transmembrane region" description="Helical" evidence="2">
    <location>
        <begin position="61"/>
        <end position="79"/>
    </location>
</feature>
<gene>
    <name evidence="3" type="ORF">GCM10010406_03370</name>
</gene>
<feature type="transmembrane region" description="Helical" evidence="2">
    <location>
        <begin position="111"/>
        <end position="136"/>
    </location>
</feature>
<dbReference type="Pfam" id="PF19608">
    <property type="entry name" value="DUF6113"/>
    <property type="match status" value="1"/>
</dbReference>
<proteinExistence type="predicted"/>